<dbReference type="Proteomes" id="UP000198870">
    <property type="component" value="Unassembled WGS sequence"/>
</dbReference>
<organism evidence="1 2">
    <name type="scientific">Desulfoluna spongiiphila</name>
    <dbReference type="NCBI Taxonomy" id="419481"/>
    <lineage>
        <taxon>Bacteria</taxon>
        <taxon>Pseudomonadati</taxon>
        <taxon>Thermodesulfobacteriota</taxon>
        <taxon>Desulfobacteria</taxon>
        <taxon>Desulfobacterales</taxon>
        <taxon>Desulfolunaceae</taxon>
        <taxon>Desulfoluna</taxon>
    </lineage>
</organism>
<evidence type="ECO:0008006" key="3">
    <source>
        <dbReference type="Google" id="ProtNLM"/>
    </source>
</evidence>
<dbReference type="EMBL" id="FMUX01000001">
    <property type="protein sequence ID" value="SCX82645.1"/>
    <property type="molecule type" value="Genomic_DNA"/>
</dbReference>
<protein>
    <recommendedName>
        <fullName evidence="3">Thioesterase domain-containing protein</fullName>
    </recommendedName>
</protein>
<sequence length="139" mass="14871">MDHTLELPFLMLSRISAVGDGFMAAESAKLGGEPHELLEAMAQCAAYHVRHATKFSRQAFLMKVARYPFPPSPVTGIVSMTASLTGSASDARAYAVSAEVGGETITASLLIGTTPFDDRFEAARLSPHYQEIFSCLTSA</sequence>
<accession>A0A1G5AXQ1</accession>
<name>A0A1G5AXQ1_9BACT</name>
<dbReference type="STRING" id="419481.SAMN05216233_101510"/>
<evidence type="ECO:0000313" key="1">
    <source>
        <dbReference type="EMBL" id="SCX82645.1"/>
    </source>
</evidence>
<dbReference type="AlphaFoldDB" id="A0A1G5AXQ1"/>
<proteinExistence type="predicted"/>
<reference evidence="1 2" key="1">
    <citation type="submission" date="2016-10" db="EMBL/GenBank/DDBJ databases">
        <authorList>
            <person name="de Groot N.N."/>
        </authorList>
    </citation>
    <scope>NUCLEOTIDE SEQUENCE [LARGE SCALE GENOMIC DNA]</scope>
    <source>
        <strain evidence="1 2">AA1</strain>
    </source>
</reference>
<keyword evidence="2" id="KW-1185">Reference proteome</keyword>
<evidence type="ECO:0000313" key="2">
    <source>
        <dbReference type="Proteomes" id="UP000198870"/>
    </source>
</evidence>
<gene>
    <name evidence="1" type="ORF">SAMN05216233_101510</name>
</gene>